<evidence type="ECO:0000256" key="3">
    <source>
        <dbReference type="ARBA" id="ARBA00022679"/>
    </source>
</evidence>
<evidence type="ECO:0000313" key="7">
    <source>
        <dbReference type="Proteomes" id="UP001293169"/>
    </source>
</evidence>
<evidence type="ECO:0000256" key="1">
    <source>
        <dbReference type="ARBA" id="ARBA00022448"/>
    </source>
</evidence>
<keyword evidence="3" id="KW-0808">Transferase</keyword>
<dbReference type="InterPro" id="IPR036542">
    <property type="entry name" value="PTS_IIA_lac/cel_sf"/>
</dbReference>
<evidence type="ECO:0000256" key="2">
    <source>
        <dbReference type="ARBA" id="ARBA00022597"/>
    </source>
</evidence>
<gene>
    <name evidence="6" type="ORF">U5E74_27755</name>
</gene>
<dbReference type="PIRSF" id="PIRSF000699">
    <property type="entry name" value="PTS_IILac_III"/>
    <property type="match status" value="1"/>
</dbReference>
<evidence type="ECO:0000313" key="6">
    <source>
        <dbReference type="EMBL" id="MDZ7469393.1"/>
    </source>
</evidence>
<comment type="caution">
    <text evidence="6">The sequence shown here is derived from an EMBL/GenBank/DDBJ whole genome shotgun (WGS) entry which is preliminary data.</text>
</comment>
<feature type="modified residue" description="Phosphohistidine; by HPr" evidence="5">
    <location>
        <position position="77"/>
    </location>
</feature>
<keyword evidence="7" id="KW-1185">Reference proteome</keyword>
<dbReference type="RefSeq" id="WP_318330878.1">
    <property type="nucleotide sequence ID" value="NZ_JAWQIZ010000027.1"/>
</dbReference>
<keyword evidence="2" id="KW-0762">Sugar transport</keyword>
<accession>A0ABU5MB10</accession>
<keyword evidence="4" id="KW-0598">Phosphotransferase system</keyword>
<reference evidence="6 7" key="1">
    <citation type="submission" date="2023-12" db="EMBL/GenBank/DDBJ databases">
        <title>N/s.</title>
        <authorList>
            <person name="Dale J."/>
        </authorList>
    </citation>
    <scope>NUCLEOTIDE SEQUENCE [LARGE SCALE GENOMIC DNA]</scope>
    <source>
        <strain evidence="6 7">2023EL-01226</strain>
    </source>
</reference>
<dbReference type="Proteomes" id="UP001293169">
    <property type="component" value="Unassembled WGS sequence"/>
</dbReference>
<dbReference type="EMBL" id="JAXUDK010000032">
    <property type="protein sequence ID" value="MDZ7469393.1"/>
    <property type="molecule type" value="Genomic_DNA"/>
</dbReference>
<name>A0ABU5MB10_RAOPL</name>
<protein>
    <submittedName>
        <fullName evidence="6">PTS lactose/cellobiose transporter subunit IIA</fullName>
    </submittedName>
</protein>
<keyword evidence="1" id="KW-0813">Transport</keyword>
<dbReference type="PANTHER" id="PTHR34382:SF7">
    <property type="entry name" value="PTS SYSTEM N,N'-DIACETYLCHITOBIOSE-SPECIFIC EIIA COMPONENT"/>
    <property type="match status" value="1"/>
</dbReference>
<dbReference type="Pfam" id="PF02255">
    <property type="entry name" value="PTS_IIA"/>
    <property type="match status" value="1"/>
</dbReference>
<sequence length="103" mass="11466">MPENYEEIIMGLITHAGSCKSLAFAALQFAKKQEHARSLQLLADADEEAKKAHQIQTSLIGMDKGEGKIPVHLIMVHAQDHLMTAMLARELIAELIILHQQKN</sequence>
<dbReference type="PANTHER" id="PTHR34382">
    <property type="entry name" value="PTS SYSTEM N,N'-DIACETYLCHITOBIOSE-SPECIFIC EIIA COMPONENT"/>
    <property type="match status" value="1"/>
</dbReference>
<dbReference type="Gene3D" id="1.20.58.80">
    <property type="entry name" value="Phosphotransferase system, lactose/cellobiose-type IIA subunit"/>
    <property type="match status" value="1"/>
</dbReference>
<dbReference type="SUPFAM" id="SSF46973">
    <property type="entry name" value="Enzyme IIa from lactose specific PTS, IIa-lac"/>
    <property type="match status" value="1"/>
</dbReference>
<dbReference type="InterPro" id="IPR003188">
    <property type="entry name" value="PTS_IIA_lac/cel"/>
</dbReference>
<proteinExistence type="predicted"/>
<evidence type="ECO:0000256" key="4">
    <source>
        <dbReference type="ARBA" id="ARBA00022683"/>
    </source>
</evidence>
<dbReference type="PROSITE" id="PS51095">
    <property type="entry name" value="PTS_EIIA_TYPE_3"/>
    <property type="match status" value="1"/>
</dbReference>
<organism evidence="6 7">
    <name type="scientific">Raoultella planticola</name>
    <name type="common">Klebsiella planticola</name>
    <dbReference type="NCBI Taxonomy" id="575"/>
    <lineage>
        <taxon>Bacteria</taxon>
        <taxon>Pseudomonadati</taxon>
        <taxon>Pseudomonadota</taxon>
        <taxon>Gammaproteobacteria</taxon>
        <taxon>Enterobacterales</taxon>
        <taxon>Enterobacteriaceae</taxon>
        <taxon>Klebsiella/Raoultella group</taxon>
        <taxon>Raoultella</taxon>
    </lineage>
</organism>
<evidence type="ECO:0000256" key="5">
    <source>
        <dbReference type="PROSITE-ProRule" id="PRU00418"/>
    </source>
</evidence>